<gene>
    <name evidence="1" type="ORF">MSPICULIGERA_LOCUS13978</name>
</gene>
<dbReference type="EMBL" id="CATQJA010002640">
    <property type="protein sequence ID" value="CAJ0575669.1"/>
    <property type="molecule type" value="Genomic_DNA"/>
</dbReference>
<accession>A0AA36G4M1</accession>
<name>A0AA36G4M1_9BILA</name>
<reference evidence="1" key="1">
    <citation type="submission" date="2023-06" db="EMBL/GenBank/DDBJ databases">
        <authorList>
            <person name="Delattre M."/>
        </authorList>
    </citation>
    <scope>NUCLEOTIDE SEQUENCE</scope>
    <source>
        <strain evidence="1">AF72</strain>
    </source>
</reference>
<dbReference type="AlphaFoldDB" id="A0AA36G4M1"/>
<protein>
    <submittedName>
        <fullName evidence="1">Uncharacterized protein</fullName>
    </submittedName>
</protein>
<keyword evidence="2" id="KW-1185">Reference proteome</keyword>
<evidence type="ECO:0000313" key="1">
    <source>
        <dbReference type="EMBL" id="CAJ0575669.1"/>
    </source>
</evidence>
<feature type="non-terminal residue" evidence="1">
    <location>
        <position position="146"/>
    </location>
</feature>
<organism evidence="1 2">
    <name type="scientific">Mesorhabditis spiculigera</name>
    <dbReference type="NCBI Taxonomy" id="96644"/>
    <lineage>
        <taxon>Eukaryota</taxon>
        <taxon>Metazoa</taxon>
        <taxon>Ecdysozoa</taxon>
        <taxon>Nematoda</taxon>
        <taxon>Chromadorea</taxon>
        <taxon>Rhabditida</taxon>
        <taxon>Rhabditina</taxon>
        <taxon>Rhabditomorpha</taxon>
        <taxon>Rhabditoidea</taxon>
        <taxon>Rhabditidae</taxon>
        <taxon>Mesorhabditinae</taxon>
        <taxon>Mesorhabditis</taxon>
    </lineage>
</organism>
<proteinExistence type="predicted"/>
<sequence>MEPLKWLSFLALFGGAVAIRCYSISQDEPMPLPTDADAHGLHIFRELYSWKFKTRGPSKPVPANCGFECRFCQEIIIKMEDGKTRESYGCGCGEGDHFHIAFLQNHFNTTEIPTCKEVTKEPVDVTELSSEGVQVSMKCCQTPKCQ</sequence>
<evidence type="ECO:0000313" key="2">
    <source>
        <dbReference type="Proteomes" id="UP001177023"/>
    </source>
</evidence>
<comment type="caution">
    <text evidence="1">The sequence shown here is derived from an EMBL/GenBank/DDBJ whole genome shotgun (WGS) entry which is preliminary data.</text>
</comment>
<dbReference type="Proteomes" id="UP001177023">
    <property type="component" value="Unassembled WGS sequence"/>
</dbReference>